<proteinExistence type="predicted"/>
<sequence length="101" mass="11660">MYTVRRTDEFDGWLHALRDREAAFRILNRLRNMERGNFGMVAPIGEGISEMKIDYGPGYRVYYTRIGEVVFLLLAGGDKSSQRRDIVKAKRMAKTIRSATK</sequence>
<name>A0A368Z214_9HYPH</name>
<reference evidence="1 2" key="1">
    <citation type="submission" date="2018-07" db="EMBL/GenBank/DDBJ databases">
        <title>Genomic Encyclopedia of Type Strains, Phase III (KMG-III): the genomes of soil and plant-associated and newly described type strains.</title>
        <authorList>
            <person name="Whitman W."/>
        </authorList>
    </citation>
    <scope>NUCLEOTIDE SEQUENCE [LARGE SCALE GENOMIC DNA]</scope>
    <source>
        <strain evidence="1 2">31-25a</strain>
    </source>
</reference>
<dbReference type="RefSeq" id="WP_114428966.1">
    <property type="nucleotide sequence ID" value="NZ_QPJM01000002.1"/>
</dbReference>
<evidence type="ECO:0000313" key="2">
    <source>
        <dbReference type="Proteomes" id="UP000253324"/>
    </source>
</evidence>
<dbReference type="OrthoDB" id="5296237at2"/>
<dbReference type="Proteomes" id="UP000253324">
    <property type="component" value="Unassembled WGS sequence"/>
</dbReference>
<dbReference type="AlphaFoldDB" id="A0A368Z214"/>
<dbReference type="PANTHER" id="PTHR41791:SF1">
    <property type="entry name" value="SSL7039 PROTEIN"/>
    <property type="match status" value="1"/>
</dbReference>
<protein>
    <submittedName>
        <fullName evidence="1">Putative addiction module killer protein</fullName>
    </submittedName>
</protein>
<organism evidence="1 2">
    <name type="scientific">Phyllobacterium bourgognense</name>
    <dbReference type="NCBI Taxonomy" id="314236"/>
    <lineage>
        <taxon>Bacteria</taxon>
        <taxon>Pseudomonadati</taxon>
        <taxon>Pseudomonadota</taxon>
        <taxon>Alphaproteobacteria</taxon>
        <taxon>Hyphomicrobiales</taxon>
        <taxon>Phyllobacteriaceae</taxon>
        <taxon>Phyllobacterium</taxon>
    </lineage>
</organism>
<dbReference type="NCBIfam" id="TIGR02683">
    <property type="entry name" value="upstrm_HI1419"/>
    <property type="match status" value="1"/>
</dbReference>
<dbReference type="PIRSF" id="PIRSF028744">
    <property type="entry name" value="Addict_mod_HI1419"/>
    <property type="match status" value="1"/>
</dbReference>
<dbReference type="InterPro" id="IPR014056">
    <property type="entry name" value="TypeIITA-like_toxin_pred"/>
</dbReference>
<accession>A0A368Z214</accession>
<evidence type="ECO:0000313" key="1">
    <source>
        <dbReference type="EMBL" id="RCW86492.1"/>
    </source>
</evidence>
<dbReference type="EMBL" id="QPJM01000002">
    <property type="protein sequence ID" value="RCW86492.1"/>
    <property type="molecule type" value="Genomic_DNA"/>
</dbReference>
<gene>
    <name evidence="1" type="ORF">C7476_102475</name>
</gene>
<keyword evidence="2" id="KW-1185">Reference proteome</keyword>
<comment type="caution">
    <text evidence="1">The sequence shown here is derived from an EMBL/GenBank/DDBJ whole genome shotgun (WGS) entry which is preliminary data.</text>
</comment>
<dbReference type="PANTHER" id="PTHR41791">
    <property type="entry name" value="SSL7039 PROTEIN"/>
    <property type="match status" value="1"/>
</dbReference>